<accession>A0A9N9GXC4</accession>
<evidence type="ECO:0000313" key="2">
    <source>
        <dbReference type="Proteomes" id="UP000789405"/>
    </source>
</evidence>
<sequence length="139" mass="16993">MIQATIHSIQKEYILIDQNHRFGQNVQIFIDKTNSFKNSLIIYLDNDLFFIEQDYDEFIIDVYDYLTNIILELQHRFSNRQLFTSMKILNLCEWSKDYQELIFFGDNDLEILLKYFEQPNFYDNIQFSVLFDIKKCREE</sequence>
<proteinExistence type="predicted"/>
<dbReference type="OrthoDB" id="2390294at2759"/>
<dbReference type="AlphaFoldDB" id="A0A9N9GXC4"/>
<organism evidence="1 2">
    <name type="scientific">Dentiscutata erythropus</name>
    <dbReference type="NCBI Taxonomy" id="1348616"/>
    <lineage>
        <taxon>Eukaryota</taxon>
        <taxon>Fungi</taxon>
        <taxon>Fungi incertae sedis</taxon>
        <taxon>Mucoromycota</taxon>
        <taxon>Glomeromycotina</taxon>
        <taxon>Glomeromycetes</taxon>
        <taxon>Diversisporales</taxon>
        <taxon>Gigasporaceae</taxon>
        <taxon>Dentiscutata</taxon>
    </lineage>
</organism>
<gene>
    <name evidence="1" type="ORF">DERYTH_LOCUS9192</name>
</gene>
<protein>
    <submittedName>
        <fullName evidence="1">18605_t:CDS:1</fullName>
    </submittedName>
</protein>
<comment type="caution">
    <text evidence="1">The sequence shown here is derived from an EMBL/GenBank/DDBJ whole genome shotgun (WGS) entry which is preliminary data.</text>
</comment>
<name>A0A9N9GXC4_9GLOM</name>
<evidence type="ECO:0000313" key="1">
    <source>
        <dbReference type="EMBL" id="CAG8631953.1"/>
    </source>
</evidence>
<keyword evidence="2" id="KW-1185">Reference proteome</keyword>
<dbReference type="Proteomes" id="UP000789405">
    <property type="component" value="Unassembled WGS sequence"/>
</dbReference>
<reference evidence="1" key="1">
    <citation type="submission" date="2021-06" db="EMBL/GenBank/DDBJ databases">
        <authorList>
            <person name="Kallberg Y."/>
            <person name="Tangrot J."/>
            <person name="Rosling A."/>
        </authorList>
    </citation>
    <scope>NUCLEOTIDE SEQUENCE</scope>
    <source>
        <strain evidence="1">MA453B</strain>
    </source>
</reference>
<dbReference type="EMBL" id="CAJVPY010004953">
    <property type="protein sequence ID" value="CAG8631953.1"/>
    <property type="molecule type" value="Genomic_DNA"/>
</dbReference>